<dbReference type="EMBL" id="VSSQ01113643">
    <property type="protein sequence ID" value="MPN49934.1"/>
    <property type="molecule type" value="Genomic_DNA"/>
</dbReference>
<comment type="caution">
    <text evidence="1">The sequence shown here is derived from an EMBL/GenBank/DDBJ whole genome shotgun (WGS) entry which is preliminary data.</text>
</comment>
<dbReference type="AlphaFoldDB" id="A0A645INL8"/>
<organism evidence="1">
    <name type="scientific">bioreactor metagenome</name>
    <dbReference type="NCBI Taxonomy" id="1076179"/>
    <lineage>
        <taxon>unclassified sequences</taxon>
        <taxon>metagenomes</taxon>
        <taxon>ecological metagenomes</taxon>
    </lineage>
</organism>
<accession>A0A645INL8</accession>
<name>A0A645INL8_9ZZZZ</name>
<proteinExistence type="predicted"/>
<evidence type="ECO:0000313" key="1">
    <source>
        <dbReference type="EMBL" id="MPN49934.1"/>
    </source>
</evidence>
<gene>
    <name evidence="1" type="ORF">SDC9_197558</name>
</gene>
<protein>
    <submittedName>
        <fullName evidence="1">Uncharacterized protein</fullName>
    </submittedName>
</protein>
<reference evidence="1" key="1">
    <citation type="submission" date="2019-08" db="EMBL/GenBank/DDBJ databases">
        <authorList>
            <person name="Kucharzyk K."/>
            <person name="Murdoch R.W."/>
            <person name="Higgins S."/>
            <person name="Loffler F."/>
        </authorList>
    </citation>
    <scope>NUCLEOTIDE SEQUENCE</scope>
</reference>
<sequence>MAETIKDVLSLFMDTFVSSDNVVMPSNPTKDITPNVAV</sequence>